<dbReference type="RefSeq" id="WP_368637849.1">
    <property type="nucleotide sequence ID" value="NZ_JBFRHK010000014.1"/>
</dbReference>
<protein>
    <submittedName>
        <fullName evidence="1">Uncharacterized protein</fullName>
    </submittedName>
</protein>
<sequence length="141" mass="15933">MTFVKMSAIYRLIGAQAKWLIGRPQEALLCAKAKRQQQCFICAKAKRQRQCFLCESEATATNVLSARKRSDSGKCFLCESEATATNVFCAKAKRQQQCFICAKAKRQRQCFLCESEATATKRPHVMVMSGKIDNSLEHKKE</sequence>
<organism evidence="1 2">
    <name type="scientific">Lysinibacillus xylanilyticus</name>
    <dbReference type="NCBI Taxonomy" id="582475"/>
    <lineage>
        <taxon>Bacteria</taxon>
        <taxon>Bacillati</taxon>
        <taxon>Bacillota</taxon>
        <taxon>Bacilli</taxon>
        <taxon>Bacillales</taxon>
        <taxon>Bacillaceae</taxon>
        <taxon>Lysinibacillus</taxon>
    </lineage>
</organism>
<reference evidence="1 2" key="1">
    <citation type="submission" date="2024-07" db="EMBL/GenBank/DDBJ databases">
        <title>Characterization of a bacterium isolated from hydrolysated instant sea cucumber by whole-genome sequencing and metabolomics.</title>
        <authorList>
            <person name="Luo X."/>
            <person name="Zhang Z."/>
            <person name="Zheng Z."/>
            <person name="Zhang W."/>
            <person name="Ming T."/>
            <person name="Jiao L."/>
            <person name="Su X."/>
            <person name="Kong F."/>
            <person name="Xu J."/>
        </authorList>
    </citation>
    <scope>NUCLEOTIDE SEQUENCE [LARGE SCALE GENOMIC DNA]</scope>
    <source>
        <strain evidence="1 2">XL-2024</strain>
    </source>
</reference>
<comment type="caution">
    <text evidence="1">The sequence shown here is derived from an EMBL/GenBank/DDBJ whole genome shotgun (WGS) entry which is preliminary data.</text>
</comment>
<dbReference type="Proteomes" id="UP001558534">
    <property type="component" value="Unassembled WGS sequence"/>
</dbReference>
<gene>
    <name evidence="1" type="ORF">AB1300_19500</name>
</gene>
<evidence type="ECO:0000313" key="2">
    <source>
        <dbReference type="Proteomes" id="UP001558534"/>
    </source>
</evidence>
<evidence type="ECO:0000313" key="1">
    <source>
        <dbReference type="EMBL" id="MEX3747299.1"/>
    </source>
</evidence>
<dbReference type="EMBL" id="JBFRHK010000014">
    <property type="protein sequence ID" value="MEX3747299.1"/>
    <property type="molecule type" value="Genomic_DNA"/>
</dbReference>
<proteinExistence type="predicted"/>
<name>A0ABV3W285_9BACI</name>
<keyword evidence="2" id="KW-1185">Reference proteome</keyword>
<accession>A0ABV3W285</accession>